<proteinExistence type="predicted"/>
<dbReference type="AlphaFoldDB" id="A0A087T517"/>
<evidence type="ECO:0000313" key="1">
    <source>
        <dbReference type="EMBL" id="KFM60206.1"/>
    </source>
</evidence>
<organism evidence="1 2">
    <name type="scientific">Stegodyphus mimosarum</name>
    <name type="common">African social velvet spider</name>
    <dbReference type="NCBI Taxonomy" id="407821"/>
    <lineage>
        <taxon>Eukaryota</taxon>
        <taxon>Metazoa</taxon>
        <taxon>Ecdysozoa</taxon>
        <taxon>Arthropoda</taxon>
        <taxon>Chelicerata</taxon>
        <taxon>Arachnida</taxon>
        <taxon>Araneae</taxon>
        <taxon>Araneomorphae</taxon>
        <taxon>Entelegynae</taxon>
        <taxon>Eresoidea</taxon>
        <taxon>Eresidae</taxon>
        <taxon>Stegodyphus</taxon>
    </lineage>
</organism>
<reference evidence="1 2" key="1">
    <citation type="submission" date="2013-11" db="EMBL/GenBank/DDBJ databases">
        <title>Genome sequencing of Stegodyphus mimosarum.</title>
        <authorList>
            <person name="Bechsgaard J."/>
        </authorList>
    </citation>
    <scope>NUCLEOTIDE SEQUENCE [LARGE SCALE GENOMIC DNA]</scope>
</reference>
<name>A0A087T517_STEMI</name>
<evidence type="ECO:0000313" key="2">
    <source>
        <dbReference type="Proteomes" id="UP000054359"/>
    </source>
</evidence>
<accession>A0A087T517</accession>
<sequence>MVINFMQHSVTLMCAASTINPRIDVIPPARQVSSPMNAEFVCYQLRSWSTIHEDYKWIIQCIIISQVRWKKQSYLSFVSSFHGYMECSDLRHSSLLNPGFKIAICIKYAECLVVDGTYLYLWNSWTEAFQHEVLNAWTEDGIVVEAQIAFVASQTLYVGCEASFLCRNGVQMTLPWSIFFCSQKIYRI</sequence>
<dbReference type="Proteomes" id="UP000054359">
    <property type="component" value="Unassembled WGS sequence"/>
</dbReference>
<gene>
    <name evidence="1" type="ORF">X975_25971</name>
</gene>
<feature type="non-terminal residue" evidence="1">
    <location>
        <position position="188"/>
    </location>
</feature>
<protein>
    <submittedName>
        <fullName evidence="1">Uncharacterized protein</fullName>
    </submittedName>
</protein>
<keyword evidence="2" id="KW-1185">Reference proteome</keyword>
<dbReference type="EMBL" id="KK113440">
    <property type="protein sequence ID" value="KFM60206.1"/>
    <property type="molecule type" value="Genomic_DNA"/>
</dbReference>